<dbReference type="EMBL" id="CAJPWZ010002054">
    <property type="protein sequence ID" value="CAG2230194.1"/>
    <property type="molecule type" value="Genomic_DNA"/>
</dbReference>
<keyword evidence="1" id="KW-0472">Membrane</keyword>
<keyword evidence="3" id="KW-1185">Reference proteome</keyword>
<name>A0A8S3TFA3_MYTED</name>
<keyword evidence="1" id="KW-0812">Transmembrane</keyword>
<gene>
    <name evidence="2" type="ORF">MEDL_43090</name>
</gene>
<accession>A0A8S3TFA3</accession>
<evidence type="ECO:0000256" key="1">
    <source>
        <dbReference type="SAM" id="Phobius"/>
    </source>
</evidence>
<dbReference type="OrthoDB" id="6115658at2759"/>
<dbReference type="Proteomes" id="UP000683360">
    <property type="component" value="Unassembled WGS sequence"/>
</dbReference>
<evidence type="ECO:0000313" key="2">
    <source>
        <dbReference type="EMBL" id="CAG2230194.1"/>
    </source>
</evidence>
<feature type="transmembrane region" description="Helical" evidence="1">
    <location>
        <begin position="167"/>
        <end position="190"/>
    </location>
</feature>
<feature type="transmembrane region" description="Helical" evidence="1">
    <location>
        <begin position="82"/>
        <end position="107"/>
    </location>
</feature>
<feature type="transmembrane region" description="Helical" evidence="1">
    <location>
        <begin position="127"/>
        <end position="155"/>
    </location>
</feature>
<proteinExistence type="predicted"/>
<dbReference type="AlphaFoldDB" id="A0A8S3TFA3"/>
<evidence type="ECO:0000313" key="3">
    <source>
        <dbReference type="Proteomes" id="UP000683360"/>
    </source>
</evidence>
<feature type="transmembrane region" description="Helical" evidence="1">
    <location>
        <begin position="43"/>
        <end position="66"/>
    </location>
</feature>
<comment type="caution">
    <text evidence="2">The sequence shown here is derived from an EMBL/GenBank/DDBJ whole genome shotgun (WGS) entry which is preliminary data.</text>
</comment>
<organism evidence="2 3">
    <name type="scientific">Mytilus edulis</name>
    <name type="common">Blue mussel</name>
    <dbReference type="NCBI Taxonomy" id="6550"/>
    <lineage>
        <taxon>Eukaryota</taxon>
        <taxon>Metazoa</taxon>
        <taxon>Spiralia</taxon>
        <taxon>Lophotrochozoa</taxon>
        <taxon>Mollusca</taxon>
        <taxon>Bivalvia</taxon>
        <taxon>Autobranchia</taxon>
        <taxon>Pteriomorphia</taxon>
        <taxon>Mytilida</taxon>
        <taxon>Mytiloidea</taxon>
        <taxon>Mytilidae</taxon>
        <taxon>Mytilinae</taxon>
        <taxon>Mytilus</taxon>
    </lineage>
</organism>
<sequence>MFNSNETDLSNSHNYTNLTTSENATIGESLNITLTNEIEFQPFAYVSFVLATGSIAACVLVIIFAFKKNEKTFFKWKRAQRFVVVTSICDILFYGVQLIFNIHVSVFNIHVSAPGLQYQLPPAICSIYAVFLLEFAYAQGILSIIAAASACFYILKQEELDLGKYDWKMFSFMFVFPAIVLVTASCNGGMGHNGL</sequence>
<protein>
    <submittedName>
        <fullName evidence="2">Uncharacterized protein</fullName>
    </submittedName>
</protein>
<keyword evidence="1" id="KW-1133">Transmembrane helix</keyword>
<reference evidence="2" key="1">
    <citation type="submission" date="2021-03" db="EMBL/GenBank/DDBJ databases">
        <authorList>
            <person name="Bekaert M."/>
        </authorList>
    </citation>
    <scope>NUCLEOTIDE SEQUENCE</scope>
</reference>